<name>A0ABS4G4E8_9CLOT</name>
<feature type="domain" description="Peptidase A2" evidence="1">
    <location>
        <begin position="35"/>
        <end position="71"/>
    </location>
</feature>
<dbReference type="Gene3D" id="3.90.226.10">
    <property type="entry name" value="2-enoyl-CoA Hydratase, Chain A, domain 1"/>
    <property type="match status" value="1"/>
</dbReference>
<dbReference type="SUPFAM" id="SSF52096">
    <property type="entry name" value="ClpP/crotonase"/>
    <property type="match status" value="1"/>
</dbReference>
<dbReference type="Proteomes" id="UP001519271">
    <property type="component" value="Unassembled WGS sequence"/>
</dbReference>
<keyword evidence="3" id="KW-1185">Reference proteome</keyword>
<reference evidence="2 3" key="1">
    <citation type="submission" date="2021-03" db="EMBL/GenBank/DDBJ databases">
        <title>Genomic Encyclopedia of Type Strains, Phase IV (KMG-IV): sequencing the most valuable type-strain genomes for metagenomic binning, comparative biology and taxonomic classification.</title>
        <authorList>
            <person name="Goeker M."/>
        </authorList>
    </citation>
    <scope>NUCLEOTIDE SEQUENCE [LARGE SCALE GENOMIC DNA]</scope>
    <source>
        <strain evidence="2 3">DSM 6139</strain>
    </source>
</reference>
<dbReference type="PROSITE" id="PS50175">
    <property type="entry name" value="ASP_PROT_RETROV"/>
    <property type="match status" value="1"/>
</dbReference>
<dbReference type="Pfam" id="PF00378">
    <property type="entry name" value="ECH_1"/>
    <property type="match status" value="1"/>
</dbReference>
<dbReference type="InterPro" id="IPR029045">
    <property type="entry name" value="ClpP/crotonase-like_dom_sf"/>
</dbReference>
<gene>
    <name evidence="2" type="ORF">J2Z34_001914</name>
</gene>
<evidence type="ECO:0000313" key="3">
    <source>
        <dbReference type="Proteomes" id="UP001519271"/>
    </source>
</evidence>
<proteinExistence type="predicted"/>
<dbReference type="InterPro" id="IPR001995">
    <property type="entry name" value="Peptidase_A2_cat"/>
</dbReference>
<evidence type="ECO:0000259" key="1">
    <source>
        <dbReference type="PROSITE" id="PS50175"/>
    </source>
</evidence>
<comment type="caution">
    <text evidence="2">The sequence shown here is derived from an EMBL/GenBank/DDBJ whole genome shotgun (WGS) entry which is preliminary data.</text>
</comment>
<accession>A0ABS4G4E8</accession>
<sequence>MGLVNHVYPLDELMGKAMELAEAMTRNSPNAIAKIKMLVETGADMDIVAAITLESDYSAPNFEHRDQLEGIQAFYEKRIPNYRR</sequence>
<protein>
    <submittedName>
        <fullName evidence="2">Enoyl-CoA hydratase/carnithine racemase</fullName>
    </submittedName>
</protein>
<evidence type="ECO:0000313" key="2">
    <source>
        <dbReference type="EMBL" id="MBP1919425.1"/>
    </source>
</evidence>
<dbReference type="EMBL" id="JAGGKC010000015">
    <property type="protein sequence ID" value="MBP1919425.1"/>
    <property type="molecule type" value="Genomic_DNA"/>
</dbReference>
<organism evidence="2 3">
    <name type="scientific">Youngiibacter multivorans</name>
    <dbReference type="NCBI Taxonomy" id="937251"/>
    <lineage>
        <taxon>Bacteria</taxon>
        <taxon>Bacillati</taxon>
        <taxon>Bacillota</taxon>
        <taxon>Clostridia</taxon>
        <taxon>Eubacteriales</taxon>
        <taxon>Clostridiaceae</taxon>
        <taxon>Youngiibacter</taxon>
    </lineage>
</organism>
<dbReference type="InterPro" id="IPR001753">
    <property type="entry name" value="Enoyl-CoA_hydra/iso"/>
</dbReference>